<dbReference type="Gene3D" id="3.40.50.2000">
    <property type="entry name" value="Glycogen Phosphorylase B"/>
    <property type="match status" value="2"/>
</dbReference>
<evidence type="ECO:0000313" key="3">
    <source>
        <dbReference type="EMBL" id="ERN14722.1"/>
    </source>
</evidence>
<dbReference type="Proteomes" id="UP000017836">
    <property type="component" value="Unassembled WGS sequence"/>
</dbReference>
<dbReference type="GO" id="GO:0080043">
    <property type="term" value="F:quercetin 3-O-glucosyltransferase activity"/>
    <property type="evidence" value="ECO:0000318"/>
    <property type="project" value="GO_Central"/>
</dbReference>
<dbReference type="HOGENOM" id="CLU_001724_1_0_1"/>
<organism evidence="3 4">
    <name type="scientific">Amborella trichopoda</name>
    <dbReference type="NCBI Taxonomy" id="13333"/>
    <lineage>
        <taxon>Eukaryota</taxon>
        <taxon>Viridiplantae</taxon>
        <taxon>Streptophyta</taxon>
        <taxon>Embryophyta</taxon>
        <taxon>Tracheophyta</taxon>
        <taxon>Spermatophyta</taxon>
        <taxon>Magnoliopsida</taxon>
        <taxon>Amborellales</taxon>
        <taxon>Amborellaceae</taxon>
        <taxon>Amborella</taxon>
    </lineage>
</organism>
<keyword evidence="2" id="KW-0808">Transferase</keyword>
<dbReference type="PANTHER" id="PTHR11926">
    <property type="entry name" value="GLUCOSYL/GLUCURONOSYL TRANSFERASES"/>
    <property type="match status" value="1"/>
</dbReference>
<evidence type="ECO:0008006" key="5">
    <source>
        <dbReference type="Google" id="ProtNLM"/>
    </source>
</evidence>
<dbReference type="EMBL" id="KI392532">
    <property type="protein sequence ID" value="ERN14722.1"/>
    <property type="molecule type" value="Genomic_DNA"/>
</dbReference>
<dbReference type="OMA" id="SIARIVW"/>
<reference evidence="4" key="1">
    <citation type="journal article" date="2013" name="Science">
        <title>The Amborella genome and the evolution of flowering plants.</title>
        <authorList>
            <consortium name="Amborella Genome Project"/>
        </authorList>
    </citation>
    <scope>NUCLEOTIDE SEQUENCE [LARGE SCALE GENOMIC DNA]</scope>
</reference>
<sequence>MLGTGPGRVRSFWPQNRLNSKVFDPNPTQRIKNFDPNPNSDRVHFPGWPYPPTRWPPQEKTHMVDVVLLANADENFMTNGELEAVVDWIPGMPNIRLRDSPSFIRTTNLNDPMLQNCTVGCPEALKSSALIINTFEELEKSVLDAIRERTHCPIYTIGPIASFSQFESKDCLKSVSMSLGKEEDACVEWLNNKETSSAFLTPYQLNEFAWGLANSQRPFIWDIRKDLVVGESAMLEKEFVEATKECGLILSWCNQMKVLPHHAIGGFLTHNGWKSTLDSILNGVPMICWPFFADPQTNCWYVCKELGIGMEINNDVKREDVEELVRKLMGGEKGKELQLKAKKSKVSSKIVVQFGGSSHNNFERLIKEVLLKKH</sequence>
<dbReference type="Pfam" id="PF00201">
    <property type="entry name" value="UDPGT"/>
    <property type="match status" value="1"/>
</dbReference>
<dbReference type="AlphaFoldDB" id="U5D008"/>
<dbReference type="eggNOG" id="KOG1192">
    <property type="taxonomic scope" value="Eukaryota"/>
</dbReference>
<keyword evidence="4" id="KW-1185">Reference proteome</keyword>
<dbReference type="SUPFAM" id="SSF53756">
    <property type="entry name" value="UDP-Glycosyltransferase/glycogen phosphorylase"/>
    <property type="match status" value="1"/>
</dbReference>
<dbReference type="InterPro" id="IPR002213">
    <property type="entry name" value="UDP_glucos_trans"/>
</dbReference>
<dbReference type="GO" id="GO:0005737">
    <property type="term" value="C:cytoplasm"/>
    <property type="evidence" value="ECO:0000318"/>
    <property type="project" value="GO_Central"/>
</dbReference>
<gene>
    <name evidence="3" type="ORF">AMTR_s00038p00228560</name>
</gene>
<dbReference type="CDD" id="cd03784">
    <property type="entry name" value="GT1_Gtf-like"/>
    <property type="match status" value="1"/>
</dbReference>
<comment type="similarity">
    <text evidence="1">Belongs to the UDP-glycosyltransferase family.</text>
</comment>
<name>U5D008_AMBTC</name>
<proteinExistence type="inferred from homology"/>
<dbReference type="PANTHER" id="PTHR11926:SF1498">
    <property type="entry name" value="GLYCOSYLTRANSFERASE"/>
    <property type="match status" value="1"/>
</dbReference>
<protein>
    <recommendedName>
        <fullName evidence="5">UDP-glycosyltransferases domain-containing protein</fullName>
    </recommendedName>
</protein>
<evidence type="ECO:0000313" key="4">
    <source>
        <dbReference type="Proteomes" id="UP000017836"/>
    </source>
</evidence>
<dbReference type="Gramene" id="ERN14722">
    <property type="protein sequence ID" value="ERN14722"/>
    <property type="gene ID" value="AMTR_s00038p00228560"/>
</dbReference>
<evidence type="ECO:0000256" key="1">
    <source>
        <dbReference type="ARBA" id="ARBA00009995"/>
    </source>
</evidence>
<dbReference type="GO" id="GO:0080044">
    <property type="term" value="F:quercetin 7-O-glucosyltransferase activity"/>
    <property type="evidence" value="ECO:0000318"/>
    <property type="project" value="GO_Central"/>
</dbReference>
<accession>U5D008</accession>
<evidence type="ECO:0000256" key="2">
    <source>
        <dbReference type="ARBA" id="ARBA00022679"/>
    </source>
</evidence>